<evidence type="ECO:0000256" key="7">
    <source>
        <dbReference type="ARBA" id="ARBA00022840"/>
    </source>
</evidence>
<organism evidence="15 16">
    <name type="scientific">Salmo trutta</name>
    <name type="common">Brown trout</name>
    <dbReference type="NCBI Taxonomy" id="8032"/>
    <lineage>
        <taxon>Eukaryota</taxon>
        <taxon>Metazoa</taxon>
        <taxon>Chordata</taxon>
        <taxon>Craniata</taxon>
        <taxon>Vertebrata</taxon>
        <taxon>Euteleostomi</taxon>
        <taxon>Actinopterygii</taxon>
        <taxon>Neopterygii</taxon>
        <taxon>Teleostei</taxon>
        <taxon>Protacanthopterygii</taxon>
        <taxon>Salmoniformes</taxon>
        <taxon>Salmonidae</taxon>
        <taxon>Salmoninae</taxon>
        <taxon>Salmo</taxon>
    </lineage>
</organism>
<comment type="similarity">
    <text evidence="1 10 11">Belongs to the NDK family.</text>
</comment>
<evidence type="ECO:0000256" key="4">
    <source>
        <dbReference type="ARBA" id="ARBA00022723"/>
    </source>
</evidence>
<protein>
    <recommendedName>
        <fullName evidence="12">Nucleoside diphosphate kinase</fullName>
        <ecNumber evidence="12">2.7.4.6</ecNumber>
    </recommendedName>
</protein>
<dbReference type="PANTHER" id="PTHR46161">
    <property type="entry name" value="NUCLEOSIDE DIPHOSPHATE KINASE"/>
    <property type="match status" value="1"/>
</dbReference>
<dbReference type="AlphaFoldDB" id="A0A674AAQ8"/>
<evidence type="ECO:0000256" key="13">
    <source>
        <dbReference type="SAM" id="MobiDB-lite"/>
    </source>
</evidence>
<keyword evidence="16" id="KW-1185">Reference proteome</keyword>
<reference evidence="15" key="2">
    <citation type="submission" date="2025-09" db="UniProtKB">
        <authorList>
            <consortium name="Ensembl"/>
        </authorList>
    </citation>
    <scope>IDENTIFICATION</scope>
</reference>
<evidence type="ECO:0000256" key="11">
    <source>
        <dbReference type="RuleBase" id="RU004011"/>
    </source>
</evidence>
<dbReference type="Pfam" id="PF00334">
    <property type="entry name" value="NDK"/>
    <property type="match status" value="1"/>
</dbReference>
<dbReference type="Proteomes" id="UP000472277">
    <property type="component" value="Chromosome 22"/>
</dbReference>
<keyword evidence="9" id="KW-0546">Nucleotide metabolism</keyword>
<keyword evidence="4" id="KW-0479">Metal-binding</keyword>
<evidence type="ECO:0000256" key="6">
    <source>
        <dbReference type="ARBA" id="ARBA00022777"/>
    </source>
</evidence>
<dbReference type="GeneTree" id="ENSGT00960000192080"/>
<evidence type="ECO:0000256" key="12">
    <source>
        <dbReference type="RuleBase" id="RU004013"/>
    </source>
</evidence>
<dbReference type="SMART" id="SM00562">
    <property type="entry name" value="NDK"/>
    <property type="match status" value="1"/>
</dbReference>
<proteinExistence type="inferred from homology"/>
<evidence type="ECO:0000259" key="14">
    <source>
        <dbReference type="SMART" id="SM00562"/>
    </source>
</evidence>
<evidence type="ECO:0000256" key="3">
    <source>
        <dbReference type="ARBA" id="ARBA00022679"/>
    </source>
</evidence>
<keyword evidence="8" id="KW-0460">Magnesium</keyword>
<dbReference type="Gene3D" id="3.30.70.141">
    <property type="entry name" value="Nucleoside diphosphate kinase-like domain"/>
    <property type="match status" value="1"/>
</dbReference>
<dbReference type="InterPro" id="IPR034907">
    <property type="entry name" value="NDK-like_dom"/>
</dbReference>
<dbReference type="GO" id="GO:0006228">
    <property type="term" value="P:UTP biosynthetic process"/>
    <property type="evidence" value="ECO:0007669"/>
    <property type="project" value="InterPro"/>
</dbReference>
<dbReference type="GO" id="GO:0006183">
    <property type="term" value="P:GTP biosynthetic process"/>
    <property type="evidence" value="ECO:0007669"/>
    <property type="project" value="InterPro"/>
</dbReference>
<dbReference type="GO" id="GO:0005524">
    <property type="term" value="F:ATP binding"/>
    <property type="evidence" value="ECO:0007669"/>
    <property type="project" value="UniProtKB-KW"/>
</dbReference>
<accession>A0A674AAQ8</accession>
<dbReference type="SUPFAM" id="SSF54919">
    <property type="entry name" value="Nucleoside diphosphate kinase, NDK"/>
    <property type="match status" value="1"/>
</dbReference>
<comment type="caution">
    <text evidence="10">Lacks conserved residue(s) required for the propagation of feature annotation.</text>
</comment>
<dbReference type="InParanoid" id="A0A674AAQ8"/>
<reference evidence="15" key="1">
    <citation type="submission" date="2025-08" db="UniProtKB">
        <authorList>
            <consortium name="Ensembl"/>
        </authorList>
    </citation>
    <scope>IDENTIFICATION</scope>
</reference>
<evidence type="ECO:0000256" key="5">
    <source>
        <dbReference type="ARBA" id="ARBA00022741"/>
    </source>
</evidence>
<dbReference type="PRINTS" id="PR01243">
    <property type="entry name" value="NUCDPKINASE"/>
</dbReference>
<feature type="domain" description="Nucleoside diphosphate kinase-like" evidence="14">
    <location>
        <begin position="7"/>
        <end position="102"/>
    </location>
</feature>
<name>A0A674AAQ8_SALTR</name>
<dbReference type="InterPro" id="IPR023005">
    <property type="entry name" value="Nucleoside_diP_kinase_AS"/>
</dbReference>
<sequence length="145" mass="16083">FMGSLHTGGQAADFYTEHQTKSFFKNLVQFMTSGPGVAMEPMGEEAVSVWRRILGPTIWGVAQKEAPPSLTDQVGTDNTRNAGHGSDSLASAARVSHSSRENRNKFPKLTFSCNIQCVYIWNTCKPFTTYKSLKSRQKIFTQEAT</sequence>
<evidence type="ECO:0000313" key="15">
    <source>
        <dbReference type="Ensembl" id="ENSSTUP00000056333.1"/>
    </source>
</evidence>
<dbReference type="Ensembl" id="ENSSTUT00000058930.1">
    <property type="protein sequence ID" value="ENSSTUP00000056333.1"/>
    <property type="gene ID" value="ENSSTUG00000023920.1"/>
</dbReference>
<dbReference type="PANTHER" id="PTHR46161:SF3">
    <property type="entry name" value="NUCLEOSIDE DIPHOSPHATE KINASE DDB_G0292928-RELATED"/>
    <property type="match status" value="1"/>
</dbReference>
<keyword evidence="7 12" id="KW-0067">ATP-binding</keyword>
<evidence type="ECO:0000256" key="9">
    <source>
        <dbReference type="ARBA" id="ARBA00023080"/>
    </source>
</evidence>
<dbReference type="EC" id="2.7.4.6" evidence="12"/>
<dbReference type="InterPro" id="IPR001564">
    <property type="entry name" value="Nucleoside_diP_kinase"/>
</dbReference>
<evidence type="ECO:0000313" key="16">
    <source>
        <dbReference type="Proteomes" id="UP000472277"/>
    </source>
</evidence>
<dbReference type="GO" id="GO:0006241">
    <property type="term" value="P:CTP biosynthetic process"/>
    <property type="evidence" value="ECO:0007669"/>
    <property type="project" value="InterPro"/>
</dbReference>
<keyword evidence="5 12" id="KW-0547">Nucleotide-binding</keyword>
<keyword evidence="3 12" id="KW-0808">Transferase</keyword>
<dbReference type="GO" id="GO:0004550">
    <property type="term" value="F:nucleoside diphosphate kinase activity"/>
    <property type="evidence" value="ECO:0007669"/>
    <property type="project" value="UniProtKB-EC"/>
</dbReference>
<evidence type="ECO:0000256" key="10">
    <source>
        <dbReference type="PROSITE-ProRule" id="PRU00706"/>
    </source>
</evidence>
<feature type="compositionally biased region" description="Polar residues" evidence="13">
    <location>
        <begin position="70"/>
        <end position="81"/>
    </location>
</feature>
<dbReference type="InterPro" id="IPR036850">
    <property type="entry name" value="NDK-like_dom_sf"/>
</dbReference>
<dbReference type="PROSITE" id="PS51374">
    <property type="entry name" value="NDPK_LIKE"/>
    <property type="match status" value="1"/>
</dbReference>
<dbReference type="GO" id="GO:0046872">
    <property type="term" value="F:metal ion binding"/>
    <property type="evidence" value="ECO:0007669"/>
    <property type="project" value="UniProtKB-KW"/>
</dbReference>
<keyword evidence="6 12" id="KW-0418">Kinase</keyword>
<feature type="region of interest" description="Disordered" evidence="13">
    <location>
        <begin position="65"/>
        <end position="97"/>
    </location>
</feature>
<comment type="catalytic activity">
    <reaction evidence="12">
        <text>a 2'-deoxyribonucleoside 5'-diphosphate + ATP = a 2'-deoxyribonucleoside 5'-triphosphate + ADP</text>
        <dbReference type="Rhea" id="RHEA:44640"/>
        <dbReference type="ChEBI" id="CHEBI:30616"/>
        <dbReference type="ChEBI" id="CHEBI:61560"/>
        <dbReference type="ChEBI" id="CHEBI:73316"/>
        <dbReference type="ChEBI" id="CHEBI:456216"/>
        <dbReference type="EC" id="2.7.4.6"/>
    </reaction>
</comment>
<keyword evidence="2" id="KW-0963">Cytoplasm</keyword>
<dbReference type="PROSITE" id="PS00469">
    <property type="entry name" value="NDPK"/>
    <property type="match status" value="1"/>
</dbReference>
<evidence type="ECO:0000256" key="8">
    <source>
        <dbReference type="ARBA" id="ARBA00022842"/>
    </source>
</evidence>
<evidence type="ECO:0000256" key="1">
    <source>
        <dbReference type="ARBA" id="ARBA00008142"/>
    </source>
</evidence>
<evidence type="ECO:0000256" key="2">
    <source>
        <dbReference type="ARBA" id="ARBA00022490"/>
    </source>
</evidence>